<evidence type="ECO:0000259" key="1">
    <source>
        <dbReference type="Pfam" id="PF00535"/>
    </source>
</evidence>
<dbReference type="PANTHER" id="PTHR43630">
    <property type="entry name" value="POLY-BETA-1,6-N-ACETYL-D-GLUCOSAMINE SYNTHASE"/>
    <property type="match status" value="1"/>
</dbReference>
<gene>
    <name evidence="2" type="ORF">COY59_00310</name>
</gene>
<evidence type="ECO:0000313" key="2">
    <source>
        <dbReference type="EMBL" id="PIZ03279.1"/>
    </source>
</evidence>
<dbReference type="Gene3D" id="3.90.550.10">
    <property type="entry name" value="Spore Coat Polysaccharide Biosynthesis Protein SpsA, Chain A"/>
    <property type="match status" value="1"/>
</dbReference>
<protein>
    <recommendedName>
        <fullName evidence="1">Glycosyltransferase 2-like domain-containing protein</fullName>
    </recommendedName>
</protein>
<organism evidence="2 3">
    <name type="scientific">Candidatus Gottesmanbacteria bacterium CG_4_10_14_0_8_um_filter_37_24</name>
    <dbReference type="NCBI Taxonomy" id="1974574"/>
    <lineage>
        <taxon>Bacteria</taxon>
        <taxon>Candidatus Gottesmaniibacteriota</taxon>
    </lineage>
</organism>
<dbReference type="CDD" id="cd02511">
    <property type="entry name" value="Beta4Glucosyltransferase"/>
    <property type="match status" value="1"/>
</dbReference>
<sequence>MNKISAIINTYNEEKNITSCLRSIKWVDEIVVVDMDSTDNTIQYVKKYTNKIYYQKHSGYVESARNFAIKHTTGNWILVIDADEEVRGHSNQIIKNLVDSINYDGYLFPRRNYLDNKIYLKHGYFYPDYQLRLFRNTKKIKYSGMIHEQPKMNNNRIKIVNDVIIYHNSSHSKYNSFVSILRFFPYIKVEGEIIANSKISTANILLDAIIEPLRHFYRSFIKLKGYKEGYIGFRAALLYGLYKGLTKHYACLLRNKLLK</sequence>
<proteinExistence type="predicted"/>
<dbReference type="AlphaFoldDB" id="A0A2M7RTA0"/>
<dbReference type="SUPFAM" id="SSF53448">
    <property type="entry name" value="Nucleotide-diphospho-sugar transferases"/>
    <property type="match status" value="1"/>
</dbReference>
<feature type="domain" description="Glycosyltransferase 2-like" evidence="1">
    <location>
        <begin position="5"/>
        <end position="140"/>
    </location>
</feature>
<accession>A0A2M7RTA0</accession>
<dbReference type="EMBL" id="PFMK01000007">
    <property type="protein sequence ID" value="PIZ03279.1"/>
    <property type="molecule type" value="Genomic_DNA"/>
</dbReference>
<dbReference type="InterPro" id="IPR029044">
    <property type="entry name" value="Nucleotide-diphossugar_trans"/>
</dbReference>
<evidence type="ECO:0000313" key="3">
    <source>
        <dbReference type="Proteomes" id="UP000231069"/>
    </source>
</evidence>
<dbReference type="Pfam" id="PF00535">
    <property type="entry name" value="Glycos_transf_2"/>
    <property type="match status" value="1"/>
</dbReference>
<dbReference type="Proteomes" id="UP000231069">
    <property type="component" value="Unassembled WGS sequence"/>
</dbReference>
<dbReference type="InterPro" id="IPR001173">
    <property type="entry name" value="Glyco_trans_2-like"/>
</dbReference>
<comment type="caution">
    <text evidence="2">The sequence shown here is derived from an EMBL/GenBank/DDBJ whole genome shotgun (WGS) entry which is preliminary data.</text>
</comment>
<reference evidence="3" key="1">
    <citation type="submission" date="2017-09" db="EMBL/GenBank/DDBJ databases">
        <title>Depth-based differentiation of microbial function through sediment-hosted aquifers and enrichment of novel symbionts in the deep terrestrial subsurface.</title>
        <authorList>
            <person name="Probst A.J."/>
            <person name="Ladd B."/>
            <person name="Jarett J.K."/>
            <person name="Geller-Mcgrath D.E."/>
            <person name="Sieber C.M.K."/>
            <person name="Emerson J.B."/>
            <person name="Anantharaman K."/>
            <person name="Thomas B.C."/>
            <person name="Malmstrom R."/>
            <person name="Stieglmeier M."/>
            <person name="Klingl A."/>
            <person name="Woyke T."/>
            <person name="Ryan C.M."/>
            <person name="Banfield J.F."/>
        </authorList>
    </citation>
    <scope>NUCLEOTIDE SEQUENCE [LARGE SCALE GENOMIC DNA]</scope>
</reference>
<dbReference type="PANTHER" id="PTHR43630:SF2">
    <property type="entry name" value="GLYCOSYLTRANSFERASE"/>
    <property type="match status" value="1"/>
</dbReference>
<name>A0A2M7RTA0_9BACT</name>